<dbReference type="EMBL" id="CAFBPQ010000002">
    <property type="protein sequence ID" value="CAB5013341.1"/>
    <property type="molecule type" value="Genomic_DNA"/>
</dbReference>
<accession>A0A6J6RPS9</accession>
<protein>
    <submittedName>
        <fullName evidence="1">Unannotated protein</fullName>
    </submittedName>
</protein>
<dbReference type="EMBL" id="CAEZYK010000043">
    <property type="protein sequence ID" value="CAB4724448.1"/>
    <property type="molecule type" value="Genomic_DNA"/>
</dbReference>
<proteinExistence type="predicted"/>
<dbReference type="EMBL" id="CAFBMM010000002">
    <property type="protein sequence ID" value="CAB4895468.1"/>
    <property type="molecule type" value="Genomic_DNA"/>
</dbReference>
<name>A0A6J6RPS9_9ZZZZ</name>
<reference evidence="1" key="1">
    <citation type="submission" date="2020-05" db="EMBL/GenBank/DDBJ databases">
        <authorList>
            <person name="Chiriac C."/>
            <person name="Salcher M."/>
            <person name="Ghai R."/>
            <person name="Kavagutti S V."/>
        </authorList>
    </citation>
    <scope>NUCLEOTIDE SEQUENCE</scope>
</reference>
<evidence type="ECO:0000313" key="1">
    <source>
        <dbReference type="EMBL" id="CAB4724448.1"/>
    </source>
</evidence>
<dbReference type="EMBL" id="CAFBOF010000007">
    <property type="protein sequence ID" value="CAB4972532.1"/>
    <property type="molecule type" value="Genomic_DNA"/>
</dbReference>
<dbReference type="AlphaFoldDB" id="A0A6J6RPS9"/>
<gene>
    <name evidence="1" type="ORF">UFOPK2683_00875</name>
    <name evidence="2" type="ORF">UFOPK3605_00170</name>
    <name evidence="3" type="ORF">UFOPK3897_00561</name>
    <name evidence="4" type="ORF">UFOPK4121_00180</name>
</gene>
<evidence type="ECO:0000313" key="4">
    <source>
        <dbReference type="EMBL" id="CAB5013341.1"/>
    </source>
</evidence>
<evidence type="ECO:0000313" key="2">
    <source>
        <dbReference type="EMBL" id="CAB4895468.1"/>
    </source>
</evidence>
<organism evidence="1">
    <name type="scientific">freshwater metagenome</name>
    <dbReference type="NCBI Taxonomy" id="449393"/>
    <lineage>
        <taxon>unclassified sequences</taxon>
        <taxon>metagenomes</taxon>
        <taxon>ecological metagenomes</taxon>
    </lineage>
</organism>
<dbReference type="Pfam" id="PF11307">
    <property type="entry name" value="DUF3109"/>
    <property type="match status" value="1"/>
</dbReference>
<dbReference type="InterPro" id="IPR021458">
    <property type="entry name" value="Rv0495c"/>
</dbReference>
<evidence type="ECO:0000313" key="3">
    <source>
        <dbReference type="EMBL" id="CAB4972532.1"/>
    </source>
</evidence>
<sequence>MTSATREWVNFDDPKEEGRSWKVDVTFLLSSWTCIFGSGCQGVLDDLAPELVQGCCSYGAHFTDRKDREHTVKMAKKLSDEDWEFAKIGRKKGVFIKSGKDDDGKTEWQTRLHKDACVFLNRPGFAAGPGCAFHFYSMRTGEHHSDVKPEVCWQLPLRSIDEEQEDGTIITTMTEFSRDGWGEGGSEFAWWCTDSPDAFVGSEPVYESLGEELKKMMGKKLFAQVKEYLDERRSKSLAPVVHPADHHPVMLKPTRR</sequence>